<dbReference type="Proteomes" id="UP000499080">
    <property type="component" value="Unassembled WGS sequence"/>
</dbReference>
<keyword evidence="2" id="KW-1185">Reference proteome</keyword>
<proteinExistence type="predicted"/>
<evidence type="ECO:0000313" key="2">
    <source>
        <dbReference type="Proteomes" id="UP000499080"/>
    </source>
</evidence>
<protein>
    <submittedName>
        <fullName evidence="1">Uncharacterized protein</fullName>
    </submittedName>
</protein>
<sequence length="237" mass="28613">MWFYNFGVHIVTESQVVPQFFTWTEDVASRGSTEVASSLLTLLEFNETLRRYFKVIEYKFPEVGHSYLDSDFGRINKNLRKHETIFRPEKYREIVMKSGRNHYVTDMTAHIRNFKDLHNKLQLTNRKRNFLNEKVAFRDSVKWIRVEEFGSYLYKYCYDPYTPFKKVDLRKHIRGVKQRFKIGDFELKRTTDAGAKLTAEKIENIEQQLLFIKKEYDFFYESVIQKEKQSINTLHWV</sequence>
<accession>A0A4Y2PF06</accession>
<reference evidence="1 2" key="1">
    <citation type="journal article" date="2019" name="Sci. Rep.">
        <title>Orb-weaving spider Araneus ventricosus genome elucidates the spidroin gene catalogue.</title>
        <authorList>
            <person name="Kono N."/>
            <person name="Nakamura H."/>
            <person name="Ohtoshi R."/>
            <person name="Moran D.A.P."/>
            <person name="Shinohara A."/>
            <person name="Yoshida Y."/>
            <person name="Fujiwara M."/>
            <person name="Mori M."/>
            <person name="Tomita M."/>
            <person name="Arakawa K."/>
        </authorList>
    </citation>
    <scope>NUCLEOTIDE SEQUENCE [LARGE SCALE GENOMIC DNA]</scope>
</reference>
<name>A0A4Y2PF06_ARAVE</name>
<dbReference type="AlphaFoldDB" id="A0A4Y2PF06"/>
<dbReference type="EMBL" id="BGPR01011167">
    <property type="protein sequence ID" value="GBN49934.1"/>
    <property type="molecule type" value="Genomic_DNA"/>
</dbReference>
<gene>
    <name evidence="1" type="ORF">AVEN_261383_1</name>
</gene>
<comment type="caution">
    <text evidence="1">The sequence shown here is derived from an EMBL/GenBank/DDBJ whole genome shotgun (WGS) entry which is preliminary data.</text>
</comment>
<evidence type="ECO:0000313" key="1">
    <source>
        <dbReference type="EMBL" id="GBN49934.1"/>
    </source>
</evidence>
<organism evidence="1 2">
    <name type="scientific">Araneus ventricosus</name>
    <name type="common">Orbweaver spider</name>
    <name type="synonym">Epeira ventricosa</name>
    <dbReference type="NCBI Taxonomy" id="182803"/>
    <lineage>
        <taxon>Eukaryota</taxon>
        <taxon>Metazoa</taxon>
        <taxon>Ecdysozoa</taxon>
        <taxon>Arthropoda</taxon>
        <taxon>Chelicerata</taxon>
        <taxon>Arachnida</taxon>
        <taxon>Araneae</taxon>
        <taxon>Araneomorphae</taxon>
        <taxon>Entelegynae</taxon>
        <taxon>Araneoidea</taxon>
        <taxon>Araneidae</taxon>
        <taxon>Araneus</taxon>
    </lineage>
</organism>
<dbReference type="OrthoDB" id="6779410at2759"/>